<evidence type="ECO:0000256" key="1">
    <source>
        <dbReference type="ARBA" id="ARBA00022553"/>
    </source>
</evidence>
<evidence type="ECO:0000256" key="3">
    <source>
        <dbReference type="SAM" id="MobiDB-lite"/>
    </source>
</evidence>
<dbReference type="Proteomes" id="UP000315112">
    <property type="component" value="Unassembled WGS sequence"/>
</dbReference>
<dbReference type="CDD" id="cd17546">
    <property type="entry name" value="REC_hyHK_CKI1_RcsC-like"/>
    <property type="match status" value="1"/>
</dbReference>
<feature type="domain" description="Response regulatory" evidence="4">
    <location>
        <begin position="47"/>
        <end position="162"/>
    </location>
</feature>
<feature type="region of interest" description="Disordered" evidence="3">
    <location>
        <begin position="1"/>
        <end position="44"/>
    </location>
</feature>
<dbReference type="InterPro" id="IPR050595">
    <property type="entry name" value="Bact_response_regulator"/>
</dbReference>
<dbReference type="GO" id="GO:0000160">
    <property type="term" value="P:phosphorelay signal transduction system"/>
    <property type="evidence" value="ECO:0007669"/>
    <property type="project" value="InterPro"/>
</dbReference>
<feature type="compositionally biased region" description="Polar residues" evidence="3">
    <location>
        <begin position="20"/>
        <end position="29"/>
    </location>
</feature>
<evidence type="ECO:0000259" key="4">
    <source>
        <dbReference type="PROSITE" id="PS50110"/>
    </source>
</evidence>
<proteinExistence type="predicted"/>
<dbReference type="PANTHER" id="PTHR44591:SF3">
    <property type="entry name" value="RESPONSE REGULATORY DOMAIN-CONTAINING PROTEIN"/>
    <property type="match status" value="1"/>
</dbReference>
<dbReference type="SUPFAM" id="SSF52172">
    <property type="entry name" value="CheY-like"/>
    <property type="match status" value="1"/>
</dbReference>
<sequence length="163" mass="17155">MAEGRYFNSAPGSDCGKIANPNSQQDSNMTPTTASPSPSSAASTVPTVMIVDDSRVSRLVARQYILGLHADWTVVEAANGEEALAKAPEARPQLVLMDVNMPGMGGLACAEQLRKLLPDAHISLLTANVQDATRARAGEIGVGFMEKPITEERIARLVAPLAG</sequence>
<comment type="caution">
    <text evidence="5">The sequence shown here is derived from an EMBL/GenBank/DDBJ whole genome shotgun (WGS) entry which is preliminary data.</text>
</comment>
<reference evidence="5 6" key="1">
    <citation type="journal article" date="2015" name="Stand. Genomic Sci.">
        <title>Genomic Encyclopedia of Bacterial and Archaeal Type Strains, Phase III: the genomes of soil and plant-associated and newly described type strains.</title>
        <authorList>
            <person name="Whitman W.B."/>
            <person name="Woyke T."/>
            <person name="Klenk H.P."/>
            <person name="Zhou Y."/>
            <person name="Lilburn T.G."/>
            <person name="Beck B.J."/>
            <person name="De Vos P."/>
            <person name="Vandamme P."/>
            <person name="Eisen J.A."/>
            <person name="Garrity G."/>
            <person name="Hugenholtz P."/>
            <person name="Kyrpides N.C."/>
        </authorList>
    </citation>
    <scope>NUCLEOTIDE SEQUENCE [LARGE SCALE GENOMIC DNA]</scope>
    <source>
        <strain evidence="5 6">CGMCC 1.10685</strain>
    </source>
</reference>
<dbReference type="Pfam" id="PF00072">
    <property type="entry name" value="Response_reg"/>
    <property type="match status" value="1"/>
</dbReference>
<keyword evidence="1 2" id="KW-0597">Phosphoprotein</keyword>
<accession>A0A562PSW4</accession>
<feature type="modified residue" description="4-aspartylphosphate" evidence="2">
    <location>
        <position position="98"/>
    </location>
</feature>
<dbReference type="SMART" id="SM00448">
    <property type="entry name" value="REC"/>
    <property type="match status" value="1"/>
</dbReference>
<dbReference type="PANTHER" id="PTHR44591">
    <property type="entry name" value="STRESS RESPONSE REGULATOR PROTEIN 1"/>
    <property type="match status" value="1"/>
</dbReference>
<organism evidence="5 6">
    <name type="scientific">Pseudoduganella flava</name>
    <dbReference type="NCBI Taxonomy" id="871742"/>
    <lineage>
        <taxon>Bacteria</taxon>
        <taxon>Pseudomonadati</taxon>
        <taxon>Pseudomonadota</taxon>
        <taxon>Betaproteobacteria</taxon>
        <taxon>Burkholderiales</taxon>
        <taxon>Oxalobacteraceae</taxon>
        <taxon>Telluria group</taxon>
        <taxon>Pseudoduganella</taxon>
    </lineage>
</organism>
<dbReference type="Gene3D" id="3.40.50.2300">
    <property type="match status" value="1"/>
</dbReference>
<dbReference type="EMBL" id="VLKW01000004">
    <property type="protein sequence ID" value="TWI47525.1"/>
    <property type="molecule type" value="Genomic_DNA"/>
</dbReference>
<protein>
    <submittedName>
        <fullName evidence="5">Response regulator receiver domain-containing protein</fullName>
    </submittedName>
</protein>
<evidence type="ECO:0000313" key="6">
    <source>
        <dbReference type="Proteomes" id="UP000315112"/>
    </source>
</evidence>
<feature type="compositionally biased region" description="Low complexity" evidence="3">
    <location>
        <begin position="30"/>
        <end position="44"/>
    </location>
</feature>
<dbReference type="AlphaFoldDB" id="A0A562PSW4"/>
<dbReference type="InterPro" id="IPR001789">
    <property type="entry name" value="Sig_transdc_resp-reg_receiver"/>
</dbReference>
<dbReference type="InterPro" id="IPR011006">
    <property type="entry name" value="CheY-like_superfamily"/>
</dbReference>
<gene>
    <name evidence="5" type="ORF">IP92_02585</name>
</gene>
<name>A0A562PSW4_9BURK</name>
<evidence type="ECO:0000313" key="5">
    <source>
        <dbReference type="EMBL" id="TWI47525.1"/>
    </source>
</evidence>
<dbReference type="PROSITE" id="PS50110">
    <property type="entry name" value="RESPONSE_REGULATORY"/>
    <property type="match status" value="1"/>
</dbReference>
<evidence type="ECO:0000256" key="2">
    <source>
        <dbReference type="PROSITE-ProRule" id="PRU00169"/>
    </source>
</evidence>